<organism evidence="1 2">
    <name type="scientific">Postechiella marina</name>
    <dbReference type="NCBI Taxonomy" id="943941"/>
    <lineage>
        <taxon>Bacteria</taxon>
        <taxon>Pseudomonadati</taxon>
        <taxon>Bacteroidota</taxon>
        <taxon>Flavobacteriia</taxon>
        <taxon>Flavobacteriales</taxon>
        <taxon>Flavobacteriaceae</taxon>
        <taxon>Postechiella</taxon>
    </lineage>
</organism>
<name>A0ABP8CFK9_9FLAO</name>
<dbReference type="EMBL" id="BAABCA010000006">
    <property type="protein sequence ID" value="GAA4238692.1"/>
    <property type="molecule type" value="Genomic_DNA"/>
</dbReference>
<evidence type="ECO:0000313" key="2">
    <source>
        <dbReference type="Proteomes" id="UP001501496"/>
    </source>
</evidence>
<evidence type="ECO:0000313" key="1">
    <source>
        <dbReference type="EMBL" id="GAA4238692.1"/>
    </source>
</evidence>
<gene>
    <name evidence="1" type="ORF">GCM10022291_30160</name>
</gene>
<sequence length="234" mass="26555">MLNDSGNKPKLYGINKKGDIITKLNINAKNNDWEDLAADTDGNIYIGDFGNNEGKRKDLSILKVSASHLDQENEVDIERITFKYENQEKFPPKNKNMYFDCEAFFYFNNNLYLFTKSRVKGDHGKTNMYKVPAKAGNHVAKLVESFTTCEDASCWVTAADISDDGKQVALLTQNGVWLFSNFSTDNFFSGTLKTYPFKNYTQKEGVCFKDNNTLYITDEKAHGEGGNLYEMSLN</sequence>
<accession>A0ABP8CFK9</accession>
<reference evidence="2" key="1">
    <citation type="journal article" date="2019" name="Int. J. Syst. Evol. Microbiol.">
        <title>The Global Catalogue of Microorganisms (GCM) 10K type strain sequencing project: providing services to taxonomists for standard genome sequencing and annotation.</title>
        <authorList>
            <consortium name="The Broad Institute Genomics Platform"/>
            <consortium name="The Broad Institute Genome Sequencing Center for Infectious Disease"/>
            <person name="Wu L."/>
            <person name="Ma J."/>
        </authorList>
    </citation>
    <scope>NUCLEOTIDE SEQUENCE [LARGE SCALE GENOMIC DNA]</scope>
    <source>
        <strain evidence="2">JCM 17630</strain>
    </source>
</reference>
<proteinExistence type="predicted"/>
<dbReference type="Proteomes" id="UP001501496">
    <property type="component" value="Unassembled WGS sequence"/>
</dbReference>
<keyword evidence="2" id="KW-1185">Reference proteome</keyword>
<protein>
    <submittedName>
        <fullName evidence="1">Uncharacterized protein</fullName>
    </submittedName>
</protein>
<dbReference type="SUPFAM" id="SSF101898">
    <property type="entry name" value="NHL repeat"/>
    <property type="match status" value="1"/>
</dbReference>
<comment type="caution">
    <text evidence="1">The sequence shown here is derived from an EMBL/GenBank/DDBJ whole genome shotgun (WGS) entry which is preliminary data.</text>
</comment>